<dbReference type="EMBL" id="JAOTPL010000010">
    <property type="protein sequence ID" value="MCU7694551.1"/>
    <property type="molecule type" value="Genomic_DNA"/>
</dbReference>
<reference evidence="4" key="1">
    <citation type="submission" date="2022-10" db="EMBL/GenBank/DDBJ databases">
        <authorList>
            <person name="Kim H.S."/>
            <person name="Kim J.-S."/>
            <person name="Suh M.K."/>
            <person name="Eom M.K."/>
            <person name="Lee J.-S."/>
        </authorList>
    </citation>
    <scope>NUCLEOTIDE SEQUENCE</scope>
    <source>
        <strain evidence="4">LIP-5</strain>
    </source>
</reference>
<dbReference type="GO" id="GO:0006633">
    <property type="term" value="P:fatty acid biosynthetic process"/>
    <property type="evidence" value="ECO:0007669"/>
    <property type="project" value="InterPro"/>
</dbReference>
<dbReference type="RefSeq" id="WP_263038036.1">
    <property type="nucleotide sequence ID" value="NZ_JAOTPL010000010.1"/>
</dbReference>
<dbReference type="AlphaFoldDB" id="A0AAE3IP08"/>
<dbReference type="PANTHER" id="PTHR38764">
    <property type="entry name" value="ACYL CARRIER PROTEIN PHOSPHODIESTERASE"/>
    <property type="match status" value="1"/>
</dbReference>
<organism evidence="4 5">
    <name type="scientific">Haoranjiania flava</name>
    <dbReference type="NCBI Taxonomy" id="1856322"/>
    <lineage>
        <taxon>Bacteria</taxon>
        <taxon>Pseudomonadati</taxon>
        <taxon>Bacteroidota</taxon>
        <taxon>Chitinophagia</taxon>
        <taxon>Chitinophagales</taxon>
        <taxon>Chitinophagaceae</taxon>
        <taxon>Haoranjiania</taxon>
    </lineage>
</organism>
<evidence type="ECO:0000313" key="4">
    <source>
        <dbReference type="EMBL" id="MCU7694551.1"/>
    </source>
</evidence>
<dbReference type="InterPro" id="IPR007431">
    <property type="entry name" value="ACP_PD"/>
</dbReference>
<dbReference type="PANTHER" id="PTHR38764:SF1">
    <property type="entry name" value="ACYL CARRIER PROTEIN PHOSPHODIESTERASE"/>
    <property type="match status" value="1"/>
</dbReference>
<evidence type="ECO:0000313" key="5">
    <source>
        <dbReference type="Proteomes" id="UP001209317"/>
    </source>
</evidence>
<gene>
    <name evidence="4" type="ORF">OD355_08490</name>
</gene>
<evidence type="ECO:0000256" key="2">
    <source>
        <dbReference type="ARBA" id="ARBA00022801"/>
    </source>
</evidence>
<protein>
    <submittedName>
        <fullName evidence="4">ACP phosphodiesterase</fullName>
    </submittedName>
</protein>
<sequence length="200" mass="23906">MNFLAHAYLSFDYEPFIIGNMISDFVKGKKKYAFDDKIQAGIQLHRDIDTFTDEHPVIAEAKQVFRQKTGLYAGAFVDVAFDYFVANDLSLKTPLQWQQFSEKVYNVLSKNIHILPEHFLKILPWMVREDWLYNYRFKWGIQNSFNHVTRRAKFLDNDLDVFADFEENLDFLREKFNTFFPQLYLHAKDTVRALIREREL</sequence>
<proteinExistence type="predicted"/>
<accession>A0AAE3IP08</accession>
<comment type="caution">
    <text evidence="4">The sequence shown here is derived from an EMBL/GenBank/DDBJ whole genome shotgun (WGS) entry which is preliminary data.</text>
</comment>
<evidence type="ECO:0000256" key="3">
    <source>
        <dbReference type="ARBA" id="ARBA00023098"/>
    </source>
</evidence>
<evidence type="ECO:0000256" key="1">
    <source>
        <dbReference type="ARBA" id="ARBA00022516"/>
    </source>
</evidence>
<keyword evidence="1" id="KW-0444">Lipid biosynthesis</keyword>
<keyword evidence="2" id="KW-0378">Hydrolase</keyword>
<keyword evidence="3" id="KW-0443">Lipid metabolism</keyword>
<dbReference type="GO" id="GO:0008770">
    <property type="term" value="F:[acyl-carrier-protein] phosphodiesterase activity"/>
    <property type="evidence" value="ECO:0007669"/>
    <property type="project" value="InterPro"/>
</dbReference>
<dbReference type="Pfam" id="PF04336">
    <property type="entry name" value="ACP_PD"/>
    <property type="match status" value="1"/>
</dbReference>
<dbReference type="Proteomes" id="UP001209317">
    <property type="component" value="Unassembled WGS sequence"/>
</dbReference>
<keyword evidence="5" id="KW-1185">Reference proteome</keyword>
<name>A0AAE3IP08_9BACT</name>